<dbReference type="AlphaFoldDB" id="A0A7H1NTV9"/>
<proteinExistence type="predicted"/>
<evidence type="ECO:0000313" key="2">
    <source>
        <dbReference type="Proteomes" id="UP000516349"/>
    </source>
</evidence>
<dbReference type="InterPro" id="IPR021270">
    <property type="entry name" value="DUF2849"/>
</dbReference>
<keyword evidence="2" id="KW-1185">Reference proteome</keyword>
<sequence length="109" mass="12458">MDARNNRREENGHSVITATRLHDGRIVWFTAENTWAENFRSAKIFTNSEVVFAIEAVKEDEKKHIVAYVYGVELQEGTSQPTPRTIRERIRAFGPTIHPEFATKAAESL</sequence>
<dbReference type="Pfam" id="PF11011">
    <property type="entry name" value="DUF2849"/>
    <property type="match status" value="1"/>
</dbReference>
<evidence type="ECO:0008006" key="3">
    <source>
        <dbReference type="Google" id="ProtNLM"/>
    </source>
</evidence>
<dbReference type="KEGG" id="ebla:JGUZn3_20140"/>
<organism evidence="1 2">
    <name type="scientific">Entomobacter blattae</name>
    <dbReference type="NCBI Taxonomy" id="2762277"/>
    <lineage>
        <taxon>Bacteria</taxon>
        <taxon>Pseudomonadati</taxon>
        <taxon>Pseudomonadota</taxon>
        <taxon>Alphaproteobacteria</taxon>
        <taxon>Acetobacterales</taxon>
        <taxon>Acetobacteraceae</taxon>
        <taxon>Entomobacter</taxon>
    </lineage>
</organism>
<dbReference type="RefSeq" id="WP_203413402.1">
    <property type="nucleotide sequence ID" value="NZ_CP060244.1"/>
</dbReference>
<evidence type="ECO:0000313" key="1">
    <source>
        <dbReference type="EMBL" id="QNT79219.1"/>
    </source>
</evidence>
<dbReference type="Proteomes" id="UP000516349">
    <property type="component" value="Chromosome"/>
</dbReference>
<accession>A0A7H1NTV9</accession>
<name>A0A7H1NTV9_9PROT</name>
<gene>
    <name evidence="1" type="ORF">JGUZn3_20140</name>
</gene>
<protein>
    <recommendedName>
        <fullName evidence="3">DUF2849 domain-containing protein</fullName>
    </recommendedName>
</protein>
<dbReference type="EMBL" id="CP060244">
    <property type="protein sequence ID" value="QNT79219.1"/>
    <property type="molecule type" value="Genomic_DNA"/>
</dbReference>
<reference evidence="1 2" key="1">
    <citation type="submission" date="2020-08" db="EMBL/GenBank/DDBJ databases">
        <title>Complete genome sequence of Entomobacter blattae G55GP.</title>
        <authorList>
            <person name="Poehlein A."/>
            <person name="Guzman J."/>
            <person name="Daniel R."/>
            <person name="Vilcinskas A."/>
        </authorList>
    </citation>
    <scope>NUCLEOTIDE SEQUENCE [LARGE SCALE GENOMIC DNA]</scope>
    <source>
        <strain evidence="1 2">G55GP</strain>
    </source>
</reference>